<gene>
    <name evidence="1" type="ORF">EV197_0409</name>
</gene>
<accession>A0A4Q7PHE0</accession>
<sequence length="897" mass="95298">MSNIATLCSELKNATGKGAITFPNSLVTAVTVDDFIKNVLKTDKLTFSNATVACSGSKVTLTGNFILFGVHLTASWGFTEESDGSITWSLGASSKDLSTVNTMVKHFLTKTFTLPANLSGLSVTSISFNTNFNTTDKKYSLDLDAKTSWGEVELFVKNNSGTWGAALGIGVSQAFNLSKIDSTLTVFNDLQFSDSAIVISDFKDDKLKIVGITGVVDGVEFVSTLALQANAGKTPLQVLTNEMSKSLQNIPLQISIDLTKTSFEVKAAIEKSFGLPGYSKIQLSGIEMDITSTPSISLQGTLELPIKIPAKPDVNEIQVTGAISFTYSDGTGTIQATLNSDTEIIYPFDFYGVTLEDVGVGLDVSFGVETGAGITLEGAFLLGQAKTKLDEKFAITMEFTDDLPNPSLLYCETKNLSLPVIFNSVIDSGITLPKALSEFSFEDLMFYWCDKAQQLPDGTQCQVGIGYNAAIDFWGFHTYSALMINQGTGIKGQASIDPINLLDGSISLTGKGQAGHDVKAGGAYFDFDTTVESFDVSVDAEILGMEEVVDASVSPTALDIHVQSNLGFLEDKIDVKFKDGGTKMSFDSSLSIGINAKPSITIGGINLGTITINDTMTGTLSVSFINGALSALVDASFDFNGEKFGFKFDVGTNLRDLGNLAQHIEQKIVAEATSIFASYFADVTNYISVLGKGLISGGAFVVNVLYHVYKTSIPQLFEALAKLPDSYHVDGTVDFPIKIAPGIPSESFHADLGHLVNVHADKHADLPIVGGHHFSEHADLDVSKSVSTPAFNVTLIDIDPSQHFDMMMPPAAHADATSPPINVSEHLDAAFVGGDLGVSGNVGVNSNMVLNSDISLHAHLNATVHGGVNVGIHGDILHIGIHADKHEDAGTHVDKGI</sequence>
<dbReference type="RefSeq" id="WP_130285054.1">
    <property type="nucleotide sequence ID" value="NZ_SGXE01000001.1"/>
</dbReference>
<dbReference type="OrthoDB" id="9961740at2"/>
<name>A0A4Q7PHE0_9FLAO</name>
<reference evidence="1 2" key="1">
    <citation type="submission" date="2019-02" db="EMBL/GenBank/DDBJ databases">
        <title>Genomic Encyclopedia of Type Strains, Phase IV (KMG-IV): sequencing the most valuable type-strain genomes for metagenomic binning, comparative biology and taxonomic classification.</title>
        <authorList>
            <person name="Goeker M."/>
        </authorList>
    </citation>
    <scope>NUCLEOTIDE SEQUENCE [LARGE SCALE GENOMIC DNA]</scope>
    <source>
        <strain evidence="1 2">DSM 17196</strain>
    </source>
</reference>
<dbReference type="EMBL" id="SGXE01000001">
    <property type="protein sequence ID" value="RZS99200.1"/>
    <property type="molecule type" value="Genomic_DNA"/>
</dbReference>
<organism evidence="1 2">
    <name type="scientific">Aquimarina brevivitae</name>
    <dbReference type="NCBI Taxonomy" id="323412"/>
    <lineage>
        <taxon>Bacteria</taxon>
        <taxon>Pseudomonadati</taxon>
        <taxon>Bacteroidota</taxon>
        <taxon>Flavobacteriia</taxon>
        <taxon>Flavobacteriales</taxon>
        <taxon>Flavobacteriaceae</taxon>
        <taxon>Aquimarina</taxon>
    </lineage>
</organism>
<evidence type="ECO:0000313" key="1">
    <source>
        <dbReference type="EMBL" id="RZS99200.1"/>
    </source>
</evidence>
<keyword evidence="2" id="KW-1185">Reference proteome</keyword>
<evidence type="ECO:0000313" key="2">
    <source>
        <dbReference type="Proteomes" id="UP000292262"/>
    </source>
</evidence>
<dbReference type="AlphaFoldDB" id="A0A4Q7PHE0"/>
<protein>
    <submittedName>
        <fullName evidence="1">Uncharacterized protein</fullName>
    </submittedName>
</protein>
<dbReference type="Proteomes" id="UP000292262">
    <property type="component" value="Unassembled WGS sequence"/>
</dbReference>
<proteinExistence type="predicted"/>
<comment type="caution">
    <text evidence="1">The sequence shown here is derived from an EMBL/GenBank/DDBJ whole genome shotgun (WGS) entry which is preliminary data.</text>
</comment>